<name>A0A075AYX2_ROZAC</name>
<keyword evidence="2" id="KW-1185">Reference proteome</keyword>
<protein>
    <submittedName>
        <fullName evidence="1">Uncharacterized protein</fullName>
    </submittedName>
</protein>
<dbReference type="EMBL" id="KE560830">
    <property type="protein sequence ID" value="EPZ35467.1"/>
    <property type="molecule type" value="Genomic_DNA"/>
</dbReference>
<sequence>MHDDIRKFVMLRKPHLRFMGPTGELLFGGPDDIDLEELEFWNNLSDEERELRFLIEEYEKENNLENDFGRILGKGKSAKSSEEFHEAKLSLDSYVNEI</sequence>
<evidence type="ECO:0000313" key="2">
    <source>
        <dbReference type="Proteomes" id="UP000030755"/>
    </source>
</evidence>
<reference evidence="1 2" key="1">
    <citation type="journal article" date="2013" name="Curr. Biol.">
        <title>Shared signatures of parasitism and phylogenomics unite Cryptomycota and microsporidia.</title>
        <authorList>
            <person name="James T.Y."/>
            <person name="Pelin A."/>
            <person name="Bonen L."/>
            <person name="Ahrendt S."/>
            <person name="Sain D."/>
            <person name="Corradi N."/>
            <person name="Stajich J.E."/>
        </authorList>
    </citation>
    <scope>NUCLEOTIDE SEQUENCE [LARGE SCALE GENOMIC DNA]</scope>
    <source>
        <strain evidence="1 2">CSF55</strain>
    </source>
</reference>
<proteinExistence type="predicted"/>
<accession>A0A075AYX2</accession>
<evidence type="ECO:0000313" key="1">
    <source>
        <dbReference type="EMBL" id="EPZ35467.1"/>
    </source>
</evidence>
<organism evidence="1 2">
    <name type="scientific">Rozella allomycis (strain CSF55)</name>
    <dbReference type="NCBI Taxonomy" id="988480"/>
    <lineage>
        <taxon>Eukaryota</taxon>
        <taxon>Fungi</taxon>
        <taxon>Fungi incertae sedis</taxon>
        <taxon>Cryptomycota</taxon>
        <taxon>Cryptomycota incertae sedis</taxon>
        <taxon>Rozella</taxon>
    </lineage>
</organism>
<gene>
    <name evidence="1" type="ORF">O9G_005229</name>
</gene>
<dbReference type="AlphaFoldDB" id="A0A075AYX2"/>
<dbReference type="HOGENOM" id="CLU_2334827_0_0_1"/>
<dbReference type="Proteomes" id="UP000030755">
    <property type="component" value="Unassembled WGS sequence"/>
</dbReference>